<dbReference type="AlphaFoldDB" id="A0A6B0GIH0"/>
<protein>
    <recommendedName>
        <fullName evidence="1">PIN domain-containing protein</fullName>
    </recommendedName>
</protein>
<evidence type="ECO:0000313" key="3">
    <source>
        <dbReference type="Proteomes" id="UP000451471"/>
    </source>
</evidence>
<dbReference type="InterPro" id="IPR002716">
    <property type="entry name" value="PIN_dom"/>
</dbReference>
<dbReference type="Pfam" id="PF13638">
    <property type="entry name" value="PIN_4"/>
    <property type="match status" value="1"/>
</dbReference>
<organism evidence="2 3">
    <name type="scientific">Halomarina oriensis</name>
    <dbReference type="NCBI Taxonomy" id="671145"/>
    <lineage>
        <taxon>Archaea</taxon>
        <taxon>Methanobacteriati</taxon>
        <taxon>Methanobacteriota</taxon>
        <taxon>Stenosarchaea group</taxon>
        <taxon>Halobacteria</taxon>
        <taxon>Halobacteriales</taxon>
        <taxon>Natronomonadaceae</taxon>
        <taxon>Halomarina</taxon>
    </lineage>
</organism>
<reference evidence="2 3" key="1">
    <citation type="submission" date="2019-12" db="EMBL/GenBank/DDBJ databases">
        <title>Halocatena pleomorpha gen. nov. sp. nov., an extremely halophilic archaeon of family Halobacteriaceae isolated from saltpan soil.</title>
        <authorList>
            <person name="Pal Y."/>
            <person name="Verma A."/>
            <person name="Krishnamurthi S."/>
            <person name="Kumar P."/>
        </authorList>
    </citation>
    <scope>NUCLEOTIDE SEQUENCE [LARGE SCALE GENOMIC DNA]</scope>
    <source>
        <strain evidence="2 3">JCM 16495</strain>
    </source>
</reference>
<sequence>MKLQRRHFTTLLNAFYDDGITTIPVEHPCEDVGELVRFELGDYRGSTVRFTCGPLSYEDRRDDLEREYDEQIVADLPGPEHYMRALVGGGVAPLENHDEVETFVRRYGYPDLEAGHRPVFAGIDTNLLMWRPESLLSLDPSNGDERGRSPVNGYALSAGVKEELDFHFRHGESRRLVDAFGPEFDRLKGQPTSDNRQGLLGLYAYRQFMAERNVDVVPGEKGDRAIVDSYHDYHEEDRNRVVLFSNDHGFVDRAHECGLLAQHVSFPVDTRRKATVSWRDIEETLYLLTVVFGVLVLPKVTLYGAWEGKDGRDWQTETVDVDCRSPKYQRELKRRERIVTAFDAAM</sequence>
<dbReference type="EMBL" id="WSZK01000015">
    <property type="protein sequence ID" value="MWG34544.1"/>
    <property type="molecule type" value="Genomic_DNA"/>
</dbReference>
<accession>A0A6B0GIH0</accession>
<dbReference type="Proteomes" id="UP000451471">
    <property type="component" value="Unassembled WGS sequence"/>
</dbReference>
<feature type="domain" description="PIN" evidence="1">
    <location>
        <begin position="123"/>
        <end position="263"/>
    </location>
</feature>
<proteinExistence type="predicted"/>
<evidence type="ECO:0000259" key="1">
    <source>
        <dbReference type="Pfam" id="PF13638"/>
    </source>
</evidence>
<comment type="caution">
    <text evidence="2">The sequence shown here is derived from an EMBL/GenBank/DDBJ whole genome shotgun (WGS) entry which is preliminary data.</text>
</comment>
<keyword evidence="3" id="KW-1185">Reference proteome</keyword>
<dbReference type="RefSeq" id="WP_368279979.1">
    <property type="nucleotide sequence ID" value="NZ_WSZK01000015.1"/>
</dbReference>
<evidence type="ECO:0000313" key="2">
    <source>
        <dbReference type="EMBL" id="MWG34544.1"/>
    </source>
</evidence>
<gene>
    <name evidence="2" type="ORF">GQS65_08580</name>
</gene>
<name>A0A6B0GIH0_9EURY</name>